<reference evidence="2" key="1">
    <citation type="submission" date="2016-10" db="EMBL/GenBank/DDBJ databases">
        <authorList>
            <person name="Varghese N."/>
            <person name="Submissions S."/>
        </authorList>
    </citation>
    <scope>NUCLEOTIDE SEQUENCE [LARGE SCALE GENOMIC DNA]</scope>
    <source>
        <strain evidence="2">DSM 18579</strain>
    </source>
</reference>
<dbReference type="OrthoDB" id="6464522at2"/>
<dbReference type="STRING" id="1123402.SAMN02583745_02325"/>
<dbReference type="Proteomes" id="UP000242642">
    <property type="component" value="Unassembled WGS sequence"/>
</dbReference>
<accession>A0A1I0ED11</accession>
<name>A0A1I0ED11_9GAMM</name>
<sequence length="425" mass="50699">MSLKKITFLILFFLMPHTWAEESFWRFEKMIKTADISNEYIDIEPIMDFFIQHPLRITPEQIFINEQCFYHYGTKMKYFTQLSTDELVQEKRYSDEYYTKWIQNFEHFNLNVENGVPVVFADWNNTTCPTSLLKPLSFFYHFENKLIFSYDAYKVSYVQSSEAPTQVFDKKIEVLPHQYPYLCYFNLYREMTRSACKELQLTPKLVRTLYIPKDEQIYSVFNLPEQENNPIEKYEIIFEKKYSQFKNIFELIPGNKSLDFFIEDEKFTAVALSQDNTILDKWQFDGENIYVNDELMTHPAGKKVTQISINFSQNEDAISCINTPFDIESYSWSRTCRYRQDFMQSYNLFVKRNSKSETPVNFLKQLTQGKDEEIPCTESGCISIDYKWINKAHLMIRVSWDGGIDTYEFIEKNGETSIKEINYPD</sequence>
<gene>
    <name evidence="1" type="ORF">SAMN02583745_02325</name>
</gene>
<proteinExistence type="predicted"/>
<dbReference type="EMBL" id="FOHV01000025">
    <property type="protein sequence ID" value="SET42826.1"/>
    <property type="molecule type" value="Genomic_DNA"/>
</dbReference>
<evidence type="ECO:0000313" key="2">
    <source>
        <dbReference type="Proteomes" id="UP000242642"/>
    </source>
</evidence>
<protein>
    <submittedName>
        <fullName evidence="1">Uncharacterized protein</fullName>
    </submittedName>
</protein>
<evidence type="ECO:0000313" key="1">
    <source>
        <dbReference type="EMBL" id="SET42826.1"/>
    </source>
</evidence>
<dbReference type="RefSeq" id="WP_093321268.1">
    <property type="nucleotide sequence ID" value="NZ_FOHV01000025.1"/>
</dbReference>
<organism evidence="1 2">
    <name type="scientific">Thorsellia anophelis DSM 18579</name>
    <dbReference type="NCBI Taxonomy" id="1123402"/>
    <lineage>
        <taxon>Bacteria</taxon>
        <taxon>Pseudomonadati</taxon>
        <taxon>Pseudomonadota</taxon>
        <taxon>Gammaproteobacteria</taxon>
        <taxon>Enterobacterales</taxon>
        <taxon>Thorselliaceae</taxon>
        <taxon>Thorsellia</taxon>
    </lineage>
</organism>
<keyword evidence="2" id="KW-1185">Reference proteome</keyword>
<dbReference type="AlphaFoldDB" id="A0A1I0ED11"/>